<name>A0A9P5YIA8_9AGAR</name>
<proteinExistence type="predicted"/>
<feature type="non-terminal residue" evidence="1">
    <location>
        <position position="1"/>
    </location>
</feature>
<dbReference type="Proteomes" id="UP000807469">
    <property type="component" value="Unassembled WGS sequence"/>
</dbReference>
<feature type="non-terminal residue" evidence="1">
    <location>
        <position position="439"/>
    </location>
</feature>
<dbReference type="OrthoDB" id="3247165at2759"/>
<organism evidence="1 2">
    <name type="scientific">Pholiota conissans</name>
    <dbReference type="NCBI Taxonomy" id="109636"/>
    <lineage>
        <taxon>Eukaryota</taxon>
        <taxon>Fungi</taxon>
        <taxon>Dikarya</taxon>
        <taxon>Basidiomycota</taxon>
        <taxon>Agaricomycotina</taxon>
        <taxon>Agaricomycetes</taxon>
        <taxon>Agaricomycetidae</taxon>
        <taxon>Agaricales</taxon>
        <taxon>Agaricineae</taxon>
        <taxon>Strophariaceae</taxon>
        <taxon>Pholiota</taxon>
    </lineage>
</organism>
<reference evidence="1" key="1">
    <citation type="submission" date="2020-11" db="EMBL/GenBank/DDBJ databases">
        <authorList>
            <consortium name="DOE Joint Genome Institute"/>
            <person name="Ahrendt S."/>
            <person name="Riley R."/>
            <person name="Andreopoulos W."/>
            <person name="Labutti K."/>
            <person name="Pangilinan J."/>
            <person name="Ruiz-Duenas F.J."/>
            <person name="Barrasa J.M."/>
            <person name="Sanchez-Garcia M."/>
            <person name="Camarero S."/>
            <person name="Miyauchi S."/>
            <person name="Serrano A."/>
            <person name="Linde D."/>
            <person name="Babiker R."/>
            <person name="Drula E."/>
            <person name="Ayuso-Fernandez I."/>
            <person name="Pacheco R."/>
            <person name="Padilla G."/>
            <person name="Ferreira P."/>
            <person name="Barriuso J."/>
            <person name="Kellner H."/>
            <person name="Castanera R."/>
            <person name="Alfaro M."/>
            <person name="Ramirez L."/>
            <person name="Pisabarro A.G."/>
            <person name="Kuo A."/>
            <person name="Tritt A."/>
            <person name="Lipzen A."/>
            <person name="He G."/>
            <person name="Yan M."/>
            <person name="Ng V."/>
            <person name="Cullen D."/>
            <person name="Martin F."/>
            <person name="Rosso M.-N."/>
            <person name="Henrissat B."/>
            <person name="Hibbett D."/>
            <person name="Martinez A.T."/>
            <person name="Grigoriev I.V."/>
        </authorList>
    </citation>
    <scope>NUCLEOTIDE SEQUENCE</scope>
    <source>
        <strain evidence="1">CIRM-BRFM 674</strain>
    </source>
</reference>
<gene>
    <name evidence="1" type="ORF">BDN70DRAFT_772887</name>
</gene>
<dbReference type="EMBL" id="MU156029">
    <property type="protein sequence ID" value="KAF9470388.1"/>
    <property type="molecule type" value="Genomic_DNA"/>
</dbReference>
<evidence type="ECO:0000313" key="1">
    <source>
        <dbReference type="EMBL" id="KAF9470388.1"/>
    </source>
</evidence>
<comment type="caution">
    <text evidence="1">The sequence shown here is derived from an EMBL/GenBank/DDBJ whole genome shotgun (WGS) entry which is preliminary data.</text>
</comment>
<keyword evidence="2" id="KW-1185">Reference proteome</keyword>
<dbReference type="AlphaFoldDB" id="A0A9P5YIA8"/>
<accession>A0A9P5YIA8</accession>
<evidence type="ECO:0000313" key="2">
    <source>
        <dbReference type="Proteomes" id="UP000807469"/>
    </source>
</evidence>
<sequence>NFAMTDYASQGKSRNENLVDLTHCYSTQSYYTCLSRSTSAAKTVILQGFSEKRITSGIGGYLRQEFRELEMLNDITYLKHIGELPNNISGLLRNPLIRSYQKYKGNGCQSSEWHPSIKWNANESKIKTPEDNGTWLVEINNSIIKSASATNKNKTKNKRTITDASNMTINESNEDAEHKGKKVCTAERTNEELPLGLMWDSINYSCAYDALFTILYNVWHDNPVIWAEHFMTYGNLMKCVSLNFNKLYCKQLSFENSRDNIRSVLHNKYPDIFKNGEYYVYIDQLFSKLMTSQPFAHIQEYCSICGDYRITREVDFKIPIMNIEEAHYNKNNRCISNIMAWKLRHKTEKRCNTCSVNGRNNNYDQCWIIDHVPDMFVFEIIDDMNIKPDVELIVHCNGNAHHRYLCGIIYGGGGHFRSRLIDKSGMVWLHDGMMNEGKC</sequence>
<protein>
    <submittedName>
        <fullName evidence="1">Uncharacterized protein</fullName>
    </submittedName>
</protein>